<reference evidence="1 2" key="1">
    <citation type="submission" date="2018-09" db="EMBL/GenBank/DDBJ databases">
        <title>Novel species of Arthrobacter.</title>
        <authorList>
            <person name="Liu Q."/>
            <person name="Xin Y.-H."/>
        </authorList>
    </citation>
    <scope>NUCLEOTIDE SEQUENCE [LARGE SCALE GENOMIC DNA]</scope>
    <source>
        <strain evidence="1 2">Hz2</strain>
    </source>
</reference>
<dbReference type="RefSeq" id="WP_120149714.1">
    <property type="nucleotide sequence ID" value="NZ_QZVT01000007.1"/>
</dbReference>
<comment type="caution">
    <text evidence="1">The sequence shown here is derived from an EMBL/GenBank/DDBJ whole genome shotgun (WGS) entry which is preliminary data.</text>
</comment>
<dbReference type="SUPFAM" id="SSF47226">
    <property type="entry name" value="Histidine-containing phosphotransfer domain, HPT domain"/>
    <property type="match status" value="1"/>
</dbReference>
<dbReference type="GO" id="GO:0000160">
    <property type="term" value="P:phosphorelay signal transduction system"/>
    <property type="evidence" value="ECO:0007669"/>
    <property type="project" value="InterPro"/>
</dbReference>
<dbReference type="Proteomes" id="UP000272560">
    <property type="component" value="Unassembled WGS sequence"/>
</dbReference>
<dbReference type="InterPro" id="IPR036641">
    <property type="entry name" value="HPT_dom_sf"/>
</dbReference>
<organism evidence="1 2">
    <name type="scientific">Arthrobacter cheniae</name>
    <dbReference type="NCBI Taxonomy" id="1258888"/>
    <lineage>
        <taxon>Bacteria</taxon>
        <taxon>Bacillati</taxon>
        <taxon>Actinomycetota</taxon>
        <taxon>Actinomycetes</taxon>
        <taxon>Micrococcales</taxon>
        <taxon>Micrococcaceae</taxon>
        <taxon>Arthrobacter</taxon>
    </lineage>
</organism>
<accession>A0A3A5M0N7</accession>
<dbReference type="EMBL" id="QZVT01000007">
    <property type="protein sequence ID" value="RJT78101.1"/>
    <property type="molecule type" value="Genomic_DNA"/>
</dbReference>
<keyword evidence="2" id="KW-1185">Reference proteome</keyword>
<sequence length="127" mass="13578">MQPIIDMAALSRLAAETGSSRAATSFVSRFTDLLDERILVIERSFKSPDQDQWYEAVKGLQAAAATAGAGRIQATTALLLAPDQLDAGTALGLIGQLRSDARVFTMAHSALCEEQAFADRLATRRPA</sequence>
<name>A0A3A5M0N7_9MICC</name>
<protein>
    <submittedName>
        <fullName evidence="1">Uncharacterized protein</fullName>
    </submittedName>
</protein>
<evidence type="ECO:0000313" key="2">
    <source>
        <dbReference type="Proteomes" id="UP000272560"/>
    </source>
</evidence>
<dbReference type="OrthoDB" id="4950276at2"/>
<proteinExistence type="predicted"/>
<dbReference type="AlphaFoldDB" id="A0A3A5M0N7"/>
<evidence type="ECO:0000313" key="1">
    <source>
        <dbReference type="EMBL" id="RJT78101.1"/>
    </source>
</evidence>
<gene>
    <name evidence="1" type="ORF">D6T63_14260</name>
</gene>